<dbReference type="RefSeq" id="WP_345366479.1">
    <property type="nucleotide sequence ID" value="NZ_BAABII010000016.1"/>
</dbReference>
<gene>
    <name evidence="5" type="ORF">AB8O55_05985</name>
</gene>
<evidence type="ECO:0000256" key="3">
    <source>
        <dbReference type="ARBA" id="ARBA00023239"/>
    </source>
</evidence>
<dbReference type="Pfam" id="PF00291">
    <property type="entry name" value="PALP"/>
    <property type="match status" value="1"/>
</dbReference>
<evidence type="ECO:0000256" key="2">
    <source>
        <dbReference type="ARBA" id="ARBA00022898"/>
    </source>
</evidence>
<comment type="caution">
    <text evidence="5">The sequence shown here is derived from an EMBL/GenBank/DDBJ whole genome shotgun (WGS) entry which is preliminary data.</text>
</comment>
<feature type="domain" description="Tryptophan synthase beta chain-like PALP" evidence="4">
    <location>
        <begin position="14"/>
        <end position="302"/>
    </location>
</feature>
<dbReference type="NCBIfam" id="NF006094">
    <property type="entry name" value="PRK08246.1"/>
    <property type="match status" value="1"/>
</dbReference>
<evidence type="ECO:0000313" key="5">
    <source>
        <dbReference type="EMBL" id="MEY8038938.1"/>
    </source>
</evidence>
<name>A0ABV4CD04_9PSEU</name>
<organism evidence="5 6">
    <name type="scientific">Saccharopolyspora cebuensis</name>
    <dbReference type="NCBI Taxonomy" id="418759"/>
    <lineage>
        <taxon>Bacteria</taxon>
        <taxon>Bacillati</taxon>
        <taxon>Actinomycetota</taxon>
        <taxon>Actinomycetes</taxon>
        <taxon>Pseudonocardiales</taxon>
        <taxon>Pseudonocardiaceae</taxon>
        <taxon>Saccharopolyspora</taxon>
    </lineage>
</organism>
<dbReference type="SUPFAM" id="SSF53686">
    <property type="entry name" value="Tryptophan synthase beta subunit-like PLP-dependent enzymes"/>
    <property type="match status" value="1"/>
</dbReference>
<comment type="cofactor">
    <cofactor evidence="1">
        <name>pyridoxal 5'-phosphate</name>
        <dbReference type="ChEBI" id="CHEBI:597326"/>
    </cofactor>
</comment>
<protein>
    <submittedName>
        <fullName evidence="5">Threonine/serine dehydratase</fullName>
    </submittedName>
</protein>
<dbReference type="PANTHER" id="PTHR48078">
    <property type="entry name" value="THREONINE DEHYDRATASE, MITOCHONDRIAL-RELATED"/>
    <property type="match status" value="1"/>
</dbReference>
<accession>A0ABV4CD04</accession>
<keyword evidence="2" id="KW-0663">Pyridoxal phosphate</keyword>
<dbReference type="InterPro" id="IPR000634">
    <property type="entry name" value="Ser/Thr_deHydtase_PyrdxlP-BS"/>
</dbReference>
<dbReference type="InterPro" id="IPR036052">
    <property type="entry name" value="TrpB-like_PALP_sf"/>
</dbReference>
<dbReference type="InterPro" id="IPR050147">
    <property type="entry name" value="Ser/Thr_Dehydratase"/>
</dbReference>
<dbReference type="PROSITE" id="PS00165">
    <property type="entry name" value="DEHYDRATASE_SER_THR"/>
    <property type="match status" value="1"/>
</dbReference>
<keyword evidence="3" id="KW-0456">Lyase</keyword>
<dbReference type="Proteomes" id="UP001564626">
    <property type="component" value="Unassembled WGS sequence"/>
</dbReference>
<dbReference type="Gene3D" id="3.40.50.1100">
    <property type="match status" value="2"/>
</dbReference>
<sequence>MIALTDVESAARRITGHVRDTPLVEVTGELPGARAWLKLEFLQHTGSFKARGAFNRLLGAAEDGGLPEAGVVAASGGNAGLAVAHAAARLGASAEVFVPLTAPAVKVARLRELGARVMQVGERYLDAYRAATERAELGGALFCHAYDQPEVVAGQGTLGLELLRQSADEVDTVLVAVGGGGLIAGIAAATEGRARVVGVEPRTSAAMHAALEAGRPVDVPVSGVAADSLGATSLGGIAHAVLGRTGAESVLVDDEAIVEARRELWRRHRLVVEHGTAAAFAALRTGAYRPAPDERVAVVLCGANTDPADLG</sequence>
<dbReference type="InterPro" id="IPR001926">
    <property type="entry name" value="TrpB-like_PALP"/>
</dbReference>
<dbReference type="PANTHER" id="PTHR48078:SF6">
    <property type="entry name" value="L-THREONINE DEHYDRATASE CATABOLIC TDCB"/>
    <property type="match status" value="1"/>
</dbReference>
<evidence type="ECO:0000313" key="6">
    <source>
        <dbReference type="Proteomes" id="UP001564626"/>
    </source>
</evidence>
<evidence type="ECO:0000259" key="4">
    <source>
        <dbReference type="Pfam" id="PF00291"/>
    </source>
</evidence>
<evidence type="ECO:0000256" key="1">
    <source>
        <dbReference type="ARBA" id="ARBA00001933"/>
    </source>
</evidence>
<dbReference type="EMBL" id="JBGEHV010000007">
    <property type="protein sequence ID" value="MEY8038938.1"/>
    <property type="molecule type" value="Genomic_DNA"/>
</dbReference>
<reference evidence="5 6" key="1">
    <citation type="submission" date="2024-08" db="EMBL/GenBank/DDBJ databases">
        <title>Genome mining of Saccharopolyspora cebuensis PGLac3 from Nigerian medicinal plant.</title>
        <authorList>
            <person name="Ezeobiora C.E."/>
            <person name="Igbokwe N.H."/>
            <person name="Amin D.H."/>
            <person name="Mendie U.E."/>
        </authorList>
    </citation>
    <scope>NUCLEOTIDE SEQUENCE [LARGE SCALE GENOMIC DNA]</scope>
    <source>
        <strain evidence="5 6">PGLac3</strain>
    </source>
</reference>
<keyword evidence="6" id="KW-1185">Reference proteome</keyword>
<proteinExistence type="predicted"/>